<dbReference type="Gene3D" id="3.60.15.10">
    <property type="entry name" value="Ribonuclease Z/Hydroxyacylglutathione hydrolase-like"/>
    <property type="match status" value="1"/>
</dbReference>
<keyword evidence="2" id="KW-0378">Hydrolase</keyword>
<dbReference type="OrthoDB" id="73420at2157"/>
<dbReference type="Proteomes" id="UP000077245">
    <property type="component" value="Unassembled WGS sequence"/>
</dbReference>
<dbReference type="GO" id="GO:0042781">
    <property type="term" value="F:3'-tRNA processing endoribonuclease activity"/>
    <property type="evidence" value="ECO:0007669"/>
    <property type="project" value="UniProtKB-EC"/>
</dbReference>
<dbReference type="PANTHER" id="PTHR42663:SF6">
    <property type="entry name" value="HYDROLASE C777.06C-RELATED"/>
    <property type="match status" value="1"/>
</dbReference>
<dbReference type="Pfam" id="PF12706">
    <property type="entry name" value="Lactamase_B_2"/>
    <property type="match status" value="1"/>
</dbReference>
<dbReference type="InterPro" id="IPR001279">
    <property type="entry name" value="Metallo-B-lactamas"/>
</dbReference>
<name>A0A165ZDF9_9EURY</name>
<dbReference type="PANTHER" id="PTHR42663">
    <property type="entry name" value="HYDROLASE C777.06C-RELATED-RELATED"/>
    <property type="match status" value="1"/>
</dbReference>
<comment type="caution">
    <text evidence="2">The sequence shown here is derived from an EMBL/GenBank/DDBJ whole genome shotgun (WGS) entry which is preliminary data.</text>
</comment>
<dbReference type="RefSeq" id="WP_067092529.1">
    <property type="nucleotide sequence ID" value="NZ_LWMV01000211.1"/>
</dbReference>
<dbReference type="InterPro" id="IPR036866">
    <property type="entry name" value="RibonucZ/Hydroxyglut_hydro"/>
</dbReference>
<feature type="domain" description="Metallo-beta-lactamase" evidence="1">
    <location>
        <begin position="34"/>
        <end position="218"/>
    </location>
</feature>
<dbReference type="PATRIC" id="fig|49547.3.peg.1861"/>
<organism evidence="2 3">
    <name type="scientific">Methanobrevibacter curvatus</name>
    <dbReference type="NCBI Taxonomy" id="49547"/>
    <lineage>
        <taxon>Archaea</taxon>
        <taxon>Methanobacteriati</taxon>
        <taxon>Methanobacteriota</taxon>
        <taxon>Methanomada group</taxon>
        <taxon>Methanobacteria</taxon>
        <taxon>Methanobacteriales</taxon>
        <taxon>Methanobacteriaceae</taxon>
        <taxon>Methanobrevibacter</taxon>
    </lineage>
</organism>
<dbReference type="EMBL" id="LWMV01000211">
    <property type="protein sequence ID" value="KZX10571.1"/>
    <property type="molecule type" value="Genomic_DNA"/>
</dbReference>
<gene>
    <name evidence="2" type="primary">rbn</name>
    <name evidence="2" type="ORF">MBCUR_17550</name>
</gene>
<proteinExistence type="predicted"/>
<evidence type="ECO:0000313" key="2">
    <source>
        <dbReference type="EMBL" id="KZX10571.1"/>
    </source>
</evidence>
<reference evidence="2 3" key="1">
    <citation type="submission" date="2016-04" db="EMBL/GenBank/DDBJ databases">
        <title>Genome sequence of Methanobrevibacter curvatus DSM 11111.</title>
        <authorList>
            <person name="Poehlein A."/>
            <person name="Seedorf H."/>
            <person name="Daniel R."/>
        </authorList>
    </citation>
    <scope>NUCLEOTIDE SEQUENCE [LARGE SCALE GENOMIC DNA]</scope>
    <source>
        <strain evidence="2 3">DSM 11111</strain>
    </source>
</reference>
<dbReference type="EC" id="3.1.26.11" evidence="2"/>
<dbReference type="SUPFAM" id="SSF56281">
    <property type="entry name" value="Metallo-hydrolase/oxidoreductase"/>
    <property type="match status" value="1"/>
</dbReference>
<evidence type="ECO:0000259" key="1">
    <source>
        <dbReference type="Pfam" id="PF12706"/>
    </source>
</evidence>
<keyword evidence="3" id="KW-1185">Reference proteome</keyword>
<dbReference type="STRING" id="49547.MBCUR_17550"/>
<evidence type="ECO:0000313" key="3">
    <source>
        <dbReference type="Proteomes" id="UP000077245"/>
    </source>
</evidence>
<protein>
    <submittedName>
        <fullName evidence="2">Ribonuclease BN</fullName>
        <ecNumber evidence="2">3.1.26.11</ecNumber>
    </submittedName>
</protein>
<sequence>MDLSFLGSGGGRFTTISQKRMTGGFRIDDLAGLNFHFDPGPGALVRSYQFGLNPSSLDGIFISHAHTDHYTDGEILIEAMTRGMTKETGLIIGSKSAIDGYEKWGPCISKYHKSLSSNIILDSNSKRSFEGFSIKGTKTIHGDPSGIGFQIDDGNLKISYTSDTKYFDDLSEYHKNADILIASVLRPAGRRIRGHMGSEDFLKLVEEIQPKLAIMTHFGFKIIQANPQKEADFIQEETGIDTIAAFDGMRINLDNINLDGSYELIHLNDRFKHNNGFKHSNNRNIDNKQKKLDSY</sequence>
<dbReference type="AlphaFoldDB" id="A0A165ZDF9"/>
<accession>A0A165ZDF9</accession>